<dbReference type="Proteomes" id="UP000004095">
    <property type="component" value="Unassembled WGS sequence"/>
</dbReference>
<evidence type="ECO:0000256" key="1">
    <source>
        <dbReference type="SAM" id="Phobius"/>
    </source>
</evidence>
<keyword evidence="3" id="KW-1185">Reference proteome</keyword>
<gene>
    <name evidence="2" type="ORF">M23134_07940</name>
</gene>
<dbReference type="AlphaFoldDB" id="A1ZLT8"/>
<keyword evidence="1" id="KW-0812">Transmembrane</keyword>
<dbReference type="EMBL" id="AAWS01000014">
    <property type="protein sequence ID" value="EAY28842.1"/>
    <property type="molecule type" value="Genomic_DNA"/>
</dbReference>
<evidence type="ECO:0000313" key="2">
    <source>
        <dbReference type="EMBL" id="EAY28842.1"/>
    </source>
</evidence>
<feature type="transmembrane region" description="Helical" evidence="1">
    <location>
        <begin position="7"/>
        <end position="29"/>
    </location>
</feature>
<accession>A1ZLT8</accession>
<proteinExistence type="predicted"/>
<organism evidence="2 3">
    <name type="scientific">Microscilla marina ATCC 23134</name>
    <dbReference type="NCBI Taxonomy" id="313606"/>
    <lineage>
        <taxon>Bacteria</taxon>
        <taxon>Pseudomonadati</taxon>
        <taxon>Bacteroidota</taxon>
        <taxon>Cytophagia</taxon>
        <taxon>Cytophagales</taxon>
        <taxon>Microscillaceae</taxon>
        <taxon>Microscilla</taxon>
    </lineage>
</organism>
<reference evidence="2 3" key="1">
    <citation type="submission" date="2007-01" db="EMBL/GenBank/DDBJ databases">
        <authorList>
            <person name="Haygood M."/>
            <person name="Podell S."/>
            <person name="Anderson C."/>
            <person name="Hopkinson B."/>
            <person name="Roe K."/>
            <person name="Barbeau K."/>
            <person name="Gaasterland T."/>
            <person name="Ferriera S."/>
            <person name="Johnson J."/>
            <person name="Kravitz S."/>
            <person name="Beeson K."/>
            <person name="Sutton G."/>
            <person name="Rogers Y.-H."/>
            <person name="Friedman R."/>
            <person name="Frazier M."/>
            <person name="Venter J.C."/>
        </authorList>
    </citation>
    <scope>NUCLEOTIDE SEQUENCE [LARGE SCALE GENOMIC DNA]</scope>
    <source>
        <strain evidence="2 3">ATCC 23134</strain>
    </source>
</reference>
<comment type="caution">
    <text evidence="2">The sequence shown here is derived from an EMBL/GenBank/DDBJ whole genome shotgun (WGS) entry which is preliminary data.</text>
</comment>
<keyword evidence="1" id="KW-0472">Membrane</keyword>
<protein>
    <submittedName>
        <fullName evidence="2">Uncharacterized protein</fullName>
    </submittedName>
</protein>
<sequence length="42" mass="5024">MKWAKQLPYLVSFYSISIVFKLIPHPVFISFNEYLLSYNGRI</sequence>
<evidence type="ECO:0000313" key="3">
    <source>
        <dbReference type="Proteomes" id="UP000004095"/>
    </source>
</evidence>
<name>A1ZLT8_MICM2</name>
<keyword evidence="1" id="KW-1133">Transmembrane helix</keyword>